<comment type="similarity">
    <text evidence="2">Belongs to the outer membrane factor (OMF) (TC 1.B.17) family.</text>
</comment>
<evidence type="ECO:0000256" key="5">
    <source>
        <dbReference type="SAM" id="Coils"/>
    </source>
</evidence>
<dbReference type="InterPro" id="IPR003423">
    <property type="entry name" value="OMP_efflux"/>
</dbReference>
<evidence type="ECO:0000256" key="3">
    <source>
        <dbReference type="ARBA" id="ARBA00022452"/>
    </source>
</evidence>
<keyword evidence="3" id="KW-0472">Membrane</keyword>
<keyword evidence="4" id="KW-0998">Cell outer membrane</keyword>
<feature type="coiled-coil region" evidence="5">
    <location>
        <begin position="122"/>
        <end position="174"/>
    </location>
</feature>
<evidence type="ECO:0000256" key="4">
    <source>
        <dbReference type="ARBA" id="ARBA00023237"/>
    </source>
</evidence>
<protein>
    <submittedName>
        <fullName evidence="7">TolC family protein</fullName>
    </submittedName>
</protein>
<dbReference type="PANTHER" id="PTHR30203:SF24">
    <property type="entry name" value="BLR4935 PROTEIN"/>
    <property type="match status" value="1"/>
</dbReference>
<keyword evidence="6" id="KW-0732">Signal</keyword>
<keyword evidence="5" id="KW-0175">Coiled coil</keyword>
<evidence type="ECO:0000313" key="7">
    <source>
        <dbReference type="EMBL" id="WZF87916.1"/>
    </source>
</evidence>
<feature type="chain" id="PRO_5046449699" evidence="6">
    <location>
        <begin position="27"/>
        <end position="433"/>
    </location>
</feature>
<proteinExistence type="inferred from homology"/>
<dbReference type="Pfam" id="PF02321">
    <property type="entry name" value="OEP"/>
    <property type="match status" value="2"/>
</dbReference>
<dbReference type="EMBL" id="CP101118">
    <property type="protein sequence ID" value="WZF87916.1"/>
    <property type="molecule type" value="Genomic_DNA"/>
</dbReference>
<gene>
    <name evidence="7" type="ORF">NLK58_16530</name>
</gene>
<accession>A0ABZ2VZJ9</accession>
<dbReference type="SUPFAM" id="SSF56954">
    <property type="entry name" value="Outer membrane efflux proteins (OEP)"/>
    <property type="match status" value="1"/>
</dbReference>
<dbReference type="RefSeq" id="WP_341581332.1">
    <property type="nucleotide sequence ID" value="NZ_CP101118.1"/>
</dbReference>
<name>A0ABZ2VZJ9_9GAMM</name>
<evidence type="ECO:0000256" key="1">
    <source>
        <dbReference type="ARBA" id="ARBA00004442"/>
    </source>
</evidence>
<keyword evidence="8" id="KW-1185">Reference proteome</keyword>
<keyword evidence="3" id="KW-1134">Transmembrane beta strand</keyword>
<evidence type="ECO:0000256" key="6">
    <source>
        <dbReference type="SAM" id="SignalP"/>
    </source>
</evidence>
<comment type="subcellular location">
    <subcellularLocation>
        <location evidence="1">Cell outer membrane</location>
    </subcellularLocation>
</comment>
<keyword evidence="3" id="KW-0812">Transmembrane</keyword>
<dbReference type="PANTHER" id="PTHR30203">
    <property type="entry name" value="OUTER MEMBRANE CATION EFFLUX PROTEIN"/>
    <property type="match status" value="1"/>
</dbReference>
<sequence>MGNIPRRLCRLLVVSVVGAAPAWTLAGASVSLSDYQEMRAEQALSLDEALTTAFDNNPALALQKSRVAGQRGQVVHSGRLTPSNPVIEVQGEKYPSRIPDNVNYQIRLSQEIWMGNRRDLGRDRATSELTATEQDLEFLRIATAARVRSAFFNVVLAREELATAKRAVDLMEQTSELIEASYRRGKMTKMDVNTAVIGLARAKSQKAAAGRMLEDRRLELAEVLGVDPRLPLDVRGDFSPTLTDLPEEDRLIEVALQQRADLQAAAKRIAANESALDIAESLTIPNLEVFGFYQRDLGDNVVGGGVSIPLAITHRYRGERMDAAAGLQTAEIEAESLKLSIKRSVLSAIAQYKAARTQLEQMSESILRRSEETLQLMQQALAAGKVGAASLLSAQDNLLAVRNEYIQVQKDYIRATQALEIGTGGAVSMGVSP</sequence>
<evidence type="ECO:0000313" key="8">
    <source>
        <dbReference type="Proteomes" id="UP001475781"/>
    </source>
</evidence>
<dbReference type="InterPro" id="IPR010131">
    <property type="entry name" value="MdtP/NodT-like"/>
</dbReference>
<dbReference type="Proteomes" id="UP001475781">
    <property type="component" value="Chromosome"/>
</dbReference>
<dbReference type="Gene3D" id="1.20.1600.10">
    <property type="entry name" value="Outer membrane efflux proteins (OEP)"/>
    <property type="match status" value="1"/>
</dbReference>
<reference evidence="7 8" key="1">
    <citation type="submission" date="2022-07" db="EMBL/GenBank/DDBJ databases">
        <title>A copper resistant bacterium isolated from sediment samples of deep sea hydrothermal areas.</title>
        <authorList>
            <person name="Zeng X."/>
        </authorList>
    </citation>
    <scope>NUCLEOTIDE SEQUENCE [LARGE SCALE GENOMIC DNA]</scope>
    <source>
        <strain evidence="8">CuT 6</strain>
    </source>
</reference>
<organism evidence="7 8">
    <name type="scientific">Marinobacter metalliresistant</name>
    <dbReference type="NCBI Taxonomy" id="2961995"/>
    <lineage>
        <taxon>Bacteria</taxon>
        <taxon>Pseudomonadati</taxon>
        <taxon>Pseudomonadota</taxon>
        <taxon>Gammaproteobacteria</taxon>
        <taxon>Pseudomonadales</taxon>
        <taxon>Marinobacteraceae</taxon>
        <taxon>Marinobacter</taxon>
    </lineage>
</organism>
<feature type="signal peptide" evidence="6">
    <location>
        <begin position="1"/>
        <end position="26"/>
    </location>
</feature>
<evidence type="ECO:0000256" key="2">
    <source>
        <dbReference type="ARBA" id="ARBA00007613"/>
    </source>
</evidence>